<accession>A0AA38VHR7</accession>
<proteinExistence type="inferred from homology"/>
<evidence type="ECO:0000256" key="2">
    <source>
        <dbReference type="ARBA" id="ARBA00011038"/>
    </source>
</evidence>
<keyword evidence="5" id="KW-0539">Nucleus</keyword>
<keyword evidence="3 7" id="KW-0240">DNA-directed RNA polymerase</keyword>
<evidence type="ECO:0000256" key="1">
    <source>
        <dbReference type="ARBA" id="ARBA00004123"/>
    </source>
</evidence>
<sequence>MASLASSRAGTGEDTPKVEILKDALYEEMTQHGSSERLYSQNDLISLNIIPKNDLGLLLKVVQGLCDDRLLVAATDNRTGISWRYRSRDEAKKYTSLPNNETAMVYELIDEAGADGIWSRTLKGRLKIHESVLKTCIKHLETKGYITDMKSVEHPNKKMYIKANLRPSDRATGGPWYTDSNLDEAFIVGLEKIIFNFIRMKSTHFRGGGGEGSTATKTPKKGVVVAGQGAARGRKRAATEMSSEEDGGRATPAAAAASHPPPAQQAGGPGSSRSRAGPAYLPFPAGYNYYPTAYEIAEFIHKSGITNNTTLSEDDVQQLVDILCYDGLVEPVVVGRRKGYRTTRISKQEAEDPARNKELEESGQEVPLGPPPVSNGFVEAPCGRCPVFELCEEGGPVNPSNCVYFQRWLGLD</sequence>
<name>A0AA38VHR7_9PEZI</name>
<keyword evidence="4" id="KW-0804">Transcription</keyword>
<evidence type="ECO:0000256" key="4">
    <source>
        <dbReference type="ARBA" id="ARBA00023163"/>
    </source>
</evidence>
<dbReference type="Gene3D" id="1.10.10.10">
    <property type="entry name" value="Winged helix-like DNA-binding domain superfamily/Winged helix DNA-binding domain"/>
    <property type="match status" value="1"/>
</dbReference>
<evidence type="ECO:0000256" key="6">
    <source>
        <dbReference type="SAM" id="MobiDB-lite"/>
    </source>
</evidence>
<feature type="region of interest" description="Disordered" evidence="6">
    <location>
        <begin position="206"/>
        <end position="275"/>
    </location>
</feature>
<feature type="region of interest" description="Disordered" evidence="6">
    <location>
        <begin position="344"/>
        <end position="371"/>
    </location>
</feature>
<feature type="compositionally biased region" description="Low complexity" evidence="6">
    <location>
        <begin position="249"/>
        <end position="258"/>
    </location>
</feature>
<dbReference type="GO" id="GO:0005666">
    <property type="term" value="C:RNA polymerase III complex"/>
    <property type="evidence" value="ECO:0007669"/>
    <property type="project" value="InterPro"/>
</dbReference>
<dbReference type="Pfam" id="PF05158">
    <property type="entry name" value="RNA_pol_Rpc34"/>
    <property type="match status" value="1"/>
</dbReference>
<organism evidence="7 8">
    <name type="scientific">Coniochaeta hoffmannii</name>
    <dbReference type="NCBI Taxonomy" id="91930"/>
    <lineage>
        <taxon>Eukaryota</taxon>
        <taxon>Fungi</taxon>
        <taxon>Dikarya</taxon>
        <taxon>Ascomycota</taxon>
        <taxon>Pezizomycotina</taxon>
        <taxon>Sordariomycetes</taxon>
        <taxon>Sordariomycetidae</taxon>
        <taxon>Coniochaetales</taxon>
        <taxon>Coniochaetaceae</taxon>
        <taxon>Coniochaeta</taxon>
    </lineage>
</organism>
<dbReference type="InterPro" id="IPR036388">
    <property type="entry name" value="WH-like_DNA-bd_sf"/>
</dbReference>
<comment type="caution">
    <text evidence="7">The sequence shown here is derived from an EMBL/GenBank/DDBJ whole genome shotgun (WGS) entry which is preliminary data.</text>
</comment>
<feature type="compositionally biased region" description="Basic and acidic residues" evidence="6">
    <location>
        <begin position="346"/>
        <end position="360"/>
    </location>
</feature>
<dbReference type="AlphaFoldDB" id="A0AA38VHR7"/>
<dbReference type="GO" id="GO:0006383">
    <property type="term" value="P:transcription by RNA polymerase III"/>
    <property type="evidence" value="ECO:0007669"/>
    <property type="project" value="InterPro"/>
</dbReference>
<dbReference type="EMBL" id="JANBVN010000061">
    <property type="protein sequence ID" value="KAJ9151609.1"/>
    <property type="molecule type" value="Genomic_DNA"/>
</dbReference>
<comment type="similarity">
    <text evidence="2">Belongs to the eukaryotic RPC34/RPC39 RNA polymerase subunit family.</text>
</comment>
<dbReference type="PANTHER" id="PTHR12780">
    <property type="entry name" value="RNA POLYMERASE III DNA DIRECTED , 39KD SUBUNIT-RELATED"/>
    <property type="match status" value="1"/>
</dbReference>
<comment type="subcellular location">
    <subcellularLocation>
        <location evidence="1">Nucleus</location>
    </subcellularLocation>
</comment>
<evidence type="ECO:0000256" key="3">
    <source>
        <dbReference type="ARBA" id="ARBA00022478"/>
    </source>
</evidence>
<dbReference type="InterPro" id="IPR007832">
    <property type="entry name" value="RNA_pol_Rpc34"/>
</dbReference>
<keyword evidence="8" id="KW-1185">Reference proteome</keyword>
<gene>
    <name evidence="7" type="ORF">NKR19_g4762</name>
</gene>
<dbReference type="PIRSF" id="PIRSF028763">
    <property type="entry name" value="RNA_pol_Rpc34"/>
    <property type="match status" value="1"/>
</dbReference>
<dbReference type="SUPFAM" id="SSF46785">
    <property type="entry name" value="Winged helix' DNA-binding domain"/>
    <property type="match status" value="1"/>
</dbReference>
<evidence type="ECO:0000256" key="5">
    <source>
        <dbReference type="ARBA" id="ARBA00023242"/>
    </source>
</evidence>
<evidence type="ECO:0000313" key="7">
    <source>
        <dbReference type="EMBL" id="KAJ9151609.1"/>
    </source>
</evidence>
<protein>
    <submittedName>
        <fullName evidence="7">DNA-directed RNA polymerase III subunit RPC6</fullName>
    </submittedName>
</protein>
<dbReference type="InterPro" id="IPR036390">
    <property type="entry name" value="WH_DNA-bd_sf"/>
</dbReference>
<evidence type="ECO:0000313" key="8">
    <source>
        <dbReference type="Proteomes" id="UP001174691"/>
    </source>
</evidence>
<reference evidence="7" key="1">
    <citation type="submission" date="2022-07" db="EMBL/GenBank/DDBJ databases">
        <title>Fungi with potential for degradation of polypropylene.</title>
        <authorList>
            <person name="Gostincar C."/>
        </authorList>
    </citation>
    <scope>NUCLEOTIDE SEQUENCE</scope>
    <source>
        <strain evidence="7">EXF-13287</strain>
    </source>
</reference>
<feature type="compositionally biased region" description="Low complexity" evidence="6">
    <location>
        <begin position="221"/>
        <end position="231"/>
    </location>
</feature>
<dbReference type="Proteomes" id="UP001174691">
    <property type="component" value="Unassembled WGS sequence"/>
</dbReference>
<dbReference type="InterPro" id="IPR016049">
    <property type="entry name" value="RNA_pol_Rpc34-like"/>
</dbReference>